<dbReference type="InterPro" id="IPR001279">
    <property type="entry name" value="Metallo-B-lactamas"/>
</dbReference>
<organism evidence="2 3">
    <name type="scientific">Aeribacillus alveayuensis</name>
    <dbReference type="NCBI Taxonomy" id="279215"/>
    <lineage>
        <taxon>Bacteria</taxon>
        <taxon>Bacillati</taxon>
        <taxon>Bacillota</taxon>
        <taxon>Bacilli</taxon>
        <taxon>Bacillales</taxon>
        <taxon>Bacillaceae</taxon>
        <taxon>Aeribacillus</taxon>
    </lineage>
</organism>
<comment type="caution">
    <text evidence="2">The sequence shown here is derived from an EMBL/GenBank/DDBJ whole genome shotgun (WGS) entry which is preliminary data.</text>
</comment>
<evidence type="ECO:0000313" key="2">
    <source>
        <dbReference type="EMBL" id="MDQ0162853.1"/>
    </source>
</evidence>
<dbReference type="Proteomes" id="UP001225646">
    <property type="component" value="Unassembled WGS sequence"/>
</dbReference>
<dbReference type="SUPFAM" id="SSF56281">
    <property type="entry name" value="Metallo-hydrolase/oxidoreductase"/>
    <property type="match status" value="1"/>
</dbReference>
<dbReference type="RefSeq" id="WP_419152139.1">
    <property type="nucleotide sequence ID" value="NZ_JAUSTR010000007.1"/>
</dbReference>
<dbReference type="PANTHER" id="PTHR23131:SF4">
    <property type="entry name" value="METALLO-BETA-LACTAMASE SUPERFAMILY POTEIN"/>
    <property type="match status" value="1"/>
</dbReference>
<proteinExistence type="predicted"/>
<sequence>MNFENNRYEIIPIIVDVQSSLRSINFFLVKSNHSLTLVDAGLNNEACWKALEETLKKNGYALQDLTEIILTHNHIDHVGLVNRITAVHPIPVYAHRDAIPRLKRDPHFLQMRVEFFSQLYEEMGCGEAGYKQVAYLKESIDKNTQNALQAEIMPLERSHLNFQVIEVPGHSPDHIALYDQDNCRLISGDLLINHISSNALVEPDHTGQRLLTLLQHKQSLEKVADLPLNLVFPGHGTMITNPKELINNRLEGMEKKAEKIINLIRNGVSTGSELAQAYYRKKYSEQFSLVMSEIIGHLDYLEINGKITKQLKNGVWHYFIQE</sequence>
<dbReference type="Pfam" id="PF00753">
    <property type="entry name" value="Lactamase_B"/>
    <property type="match status" value="1"/>
</dbReference>
<dbReference type="InterPro" id="IPR050662">
    <property type="entry name" value="Sec-metab_biosynth-thioest"/>
</dbReference>
<feature type="domain" description="Metallo-beta-lactamase" evidence="1">
    <location>
        <begin position="23"/>
        <end position="235"/>
    </location>
</feature>
<dbReference type="Gene3D" id="3.60.15.10">
    <property type="entry name" value="Ribonuclease Z/Hydroxyacylglutathione hydrolase-like"/>
    <property type="match status" value="1"/>
</dbReference>
<protein>
    <submittedName>
        <fullName evidence="2">Glyoxylase-like metal-dependent hydrolase (Beta-lactamase superfamily II)</fullName>
    </submittedName>
</protein>
<accession>A0ABT9VPD6</accession>
<gene>
    <name evidence="2" type="ORF">J2S06_001930</name>
</gene>
<dbReference type="SMART" id="SM00849">
    <property type="entry name" value="Lactamase_B"/>
    <property type="match status" value="1"/>
</dbReference>
<reference evidence="2 3" key="1">
    <citation type="submission" date="2023-07" db="EMBL/GenBank/DDBJ databases">
        <title>Genomic Encyclopedia of Type Strains, Phase IV (KMG-IV): sequencing the most valuable type-strain genomes for metagenomic binning, comparative biology and taxonomic classification.</title>
        <authorList>
            <person name="Goeker M."/>
        </authorList>
    </citation>
    <scope>NUCLEOTIDE SEQUENCE [LARGE SCALE GENOMIC DNA]</scope>
    <source>
        <strain evidence="2 3">DSM 19092</strain>
    </source>
</reference>
<evidence type="ECO:0000313" key="3">
    <source>
        <dbReference type="Proteomes" id="UP001225646"/>
    </source>
</evidence>
<evidence type="ECO:0000259" key="1">
    <source>
        <dbReference type="SMART" id="SM00849"/>
    </source>
</evidence>
<dbReference type="InterPro" id="IPR036866">
    <property type="entry name" value="RibonucZ/Hydroxyglut_hydro"/>
</dbReference>
<dbReference type="PANTHER" id="PTHR23131">
    <property type="entry name" value="ENDORIBONUCLEASE LACTB2"/>
    <property type="match status" value="1"/>
</dbReference>
<name>A0ABT9VPD6_9BACI</name>
<keyword evidence="3" id="KW-1185">Reference proteome</keyword>
<dbReference type="EMBL" id="JAUSTR010000007">
    <property type="protein sequence ID" value="MDQ0162853.1"/>
    <property type="molecule type" value="Genomic_DNA"/>
</dbReference>